<dbReference type="Gene3D" id="3.30.1810.10">
    <property type="entry name" value="YdfO-like"/>
    <property type="match status" value="1"/>
</dbReference>
<dbReference type="RefSeq" id="WP_321564054.1">
    <property type="nucleotide sequence ID" value="NZ_CP139558.1"/>
</dbReference>
<gene>
    <name evidence="1" type="ORF">SNE25_05325</name>
</gene>
<dbReference type="SUPFAM" id="SSF160419">
    <property type="entry name" value="YdfO-like"/>
    <property type="match status" value="1"/>
</dbReference>
<evidence type="ECO:0000313" key="1">
    <source>
        <dbReference type="EMBL" id="WPU94941.1"/>
    </source>
</evidence>
<dbReference type="InterPro" id="IPR036696">
    <property type="entry name" value="YdfO-like_sf"/>
</dbReference>
<dbReference type="EMBL" id="CP139558">
    <property type="protein sequence ID" value="WPU94941.1"/>
    <property type="molecule type" value="Genomic_DNA"/>
</dbReference>
<accession>A0ABZ0TQ85</accession>
<reference evidence="1 2" key="1">
    <citation type="submission" date="2023-11" db="EMBL/GenBank/DDBJ databases">
        <title>Analysis of the Genomes of Mucilaginibacter gossypii cycad 4 and M. sabulilitoris SNA2: microbes with the potential for plant growth promotion.</title>
        <authorList>
            <person name="Hirsch A.M."/>
            <person name="Humm E."/>
            <person name="Rubbi M."/>
            <person name="Del Vecchio G."/>
            <person name="Ha S.M."/>
            <person name="Pellegrini M."/>
            <person name="Gunsalus R.P."/>
        </authorList>
    </citation>
    <scope>NUCLEOTIDE SEQUENCE [LARGE SCALE GENOMIC DNA]</scope>
    <source>
        <strain evidence="1 2">SNA2</strain>
    </source>
</reference>
<organism evidence="1 2">
    <name type="scientific">Mucilaginibacter sabulilitoris</name>
    <dbReference type="NCBI Taxonomy" id="1173583"/>
    <lineage>
        <taxon>Bacteria</taxon>
        <taxon>Pseudomonadati</taxon>
        <taxon>Bacteroidota</taxon>
        <taxon>Sphingobacteriia</taxon>
        <taxon>Sphingobacteriales</taxon>
        <taxon>Sphingobacteriaceae</taxon>
        <taxon>Mucilaginibacter</taxon>
    </lineage>
</organism>
<dbReference type="Proteomes" id="UP001324380">
    <property type="component" value="Chromosome"/>
</dbReference>
<evidence type="ECO:0000313" key="2">
    <source>
        <dbReference type="Proteomes" id="UP001324380"/>
    </source>
</evidence>
<dbReference type="Pfam" id="PF07166">
    <property type="entry name" value="DUF1398"/>
    <property type="match status" value="1"/>
</dbReference>
<proteinExistence type="predicted"/>
<sequence length="126" mass="14077">MNVEEKLKEAYATARNYPELAAKLIDAGILSYTVEVAAGLMFYRLANGETIFHGNNAEAHSIATTFNHDEVVKTIRDNQQGKTTYPEFMEGIANAGVRFYEATLQGDRKRVTYMGTGGFYEEEIPL</sequence>
<dbReference type="InterPro" id="IPR009833">
    <property type="entry name" value="DUF1398"/>
</dbReference>
<keyword evidence="2" id="KW-1185">Reference proteome</keyword>
<name>A0ABZ0TQ85_9SPHI</name>
<protein>
    <submittedName>
        <fullName evidence="1">DUF1398 family protein</fullName>
    </submittedName>
</protein>